<keyword evidence="2" id="KW-0732">Signal</keyword>
<dbReference type="Gene3D" id="3.40.50.1110">
    <property type="entry name" value="SGNH hydrolase"/>
    <property type="match status" value="1"/>
</dbReference>
<keyword evidence="1" id="KW-0378">Hydrolase</keyword>
<dbReference type="PANTHER" id="PTHR22901:SF0">
    <property type="entry name" value="SIALATE O-ACETYLESTERASE"/>
    <property type="match status" value="1"/>
</dbReference>
<evidence type="ECO:0000256" key="1">
    <source>
        <dbReference type="ARBA" id="ARBA00022801"/>
    </source>
</evidence>
<dbReference type="PANTHER" id="PTHR22901">
    <property type="entry name" value="SIALATE O-ACETYLESTERASE"/>
    <property type="match status" value="1"/>
</dbReference>
<evidence type="ECO:0000259" key="3">
    <source>
        <dbReference type="Pfam" id="PF03629"/>
    </source>
</evidence>
<dbReference type="EMBL" id="OW240921">
    <property type="protein sequence ID" value="CAH2320381.1"/>
    <property type="molecule type" value="Genomic_DNA"/>
</dbReference>
<proteinExistence type="predicted"/>
<reference evidence="4" key="1">
    <citation type="submission" date="2022-03" db="EMBL/GenBank/DDBJ databases">
        <authorList>
            <person name="Alioto T."/>
            <person name="Alioto T."/>
            <person name="Gomez Garrido J."/>
        </authorList>
    </citation>
    <scope>NUCLEOTIDE SEQUENCE</scope>
</reference>
<feature type="domain" description="Sialate O-acetylesterase" evidence="3">
    <location>
        <begin position="113"/>
        <end position="321"/>
    </location>
</feature>
<dbReference type="Pfam" id="PF03629">
    <property type="entry name" value="SASA"/>
    <property type="match status" value="1"/>
</dbReference>
<evidence type="ECO:0000256" key="2">
    <source>
        <dbReference type="SAM" id="SignalP"/>
    </source>
</evidence>
<evidence type="ECO:0000313" key="5">
    <source>
        <dbReference type="Proteomes" id="UP001295444"/>
    </source>
</evidence>
<dbReference type="GO" id="GO:0005975">
    <property type="term" value="P:carbohydrate metabolic process"/>
    <property type="evidence" value="ECO:0007669"/>
    <property type="project" value="TreeGrafter"/>
</dbReference>
<accession>A0AAD1T6V1</accession>
<gene>
    <name evidence="4" type="ORF">PECUL_23A040806</name>
</gene>
<evidence type="ECO:0000313" key="4">
    <source>
        <dbReference type="EMBL" id="CAH2320381.1"/>
    </source>
</evidence>
<sequence length="511" mass="57699">MSVCAVLLVLVVLPSAESSFRFASYYGDHMVLQKAPSKAVIWGYGEVGATVTVSLYKDLDTVSKKSVFINEPEAVWRVVLDPIDHGGPYQLVATQHYEGEITYIMLTDILFGDVWLCGGQSNMEMTVSQIFNASKELKKAVHYPNVRLFTAALETSPTELEDLAKVDLQWSLPTPENLGNGNFTYFSAVCWLFGRHLHRRLKYPIGLVESVWGGTPVEAWSSKRALSKCGLKPPECTMDEFYYAGPCTFSVLWNAMIHPLLNMTIKGAIWYQGEQNTATDTDLYNCTFPAMIEDWRQSFHEGSSGQTDQHFPFGFVQLSTNQKSKELDNFPIIRWHQTADYGFAPNPKMVNTFMAVAMDLGDERSPYGCIHPRDKQTVAYRLYLGARAIAYGDKISFRGPFPEKMDVDYSASYINITYDQEILVTPSNQSLFEVLCKNTMNDHGEDSVYWAPAALMSTLPRVVTVSFKQCAQISGIRYAWTDWPCEYKDCPIYSSNGRLPAPLFIKYIQQD</sequence>
<name>A0AAD1T6V1_PELCU</name>
<organism evidence="4 5">
    <name type="scientific">Pelobates cultripes</name>
    <name type="common">Western spadefoot toad</name>
    <dbReference type="NCBI Taxonomy" id="61616"/>
    <lineage>
        <taxon>Eukaryota</taxon>
        <taxon>Metazoa</taxon>
        <taxon>Chordata</taxon>
        <taxon>Craniata</taxon>
        <taxon>Vertebrata</taxon>
        <taxon>Euteleostomi</taxon>
        <taxon>Amphibia</taxon>
        <taxon>Batrachia</taxon>
        <taxon>Anura</taxon>
        <taxon>Pelobatoidea</taxon>
        <taxon>Pelobatidae</taxon>
        <taxon>Pelobates</taxon>
    </lineage>
</organism>
<dbReference type="InterPro" id="IPR005181">
    <property type="entry name" value="SASA"/>
</dbReference>
<dbReference type="InterPro" id="IPR039329">
    <property type="entry name" value="SIAE"/>
</dbReference>
<feature type="signal peptide" evidence="2">
    <location>
        <begin position="1"/>
        <end position="18"/>
    </location>
</feature>
<keyword evidence="5" id="KW-1185">Reference proteome</keyword>
<dbReference type="Proteomes" id="UP001295444">
    <property type="component" value="Chromosome 10"/>
</dbReference>
<feature type="chain" id="PRO_5042204910" description="Sialate O-acetylesterase domain-containing protein" evidence="2">
    <location>
        <begin position="19"/>
        <end position="511"/>
    </location>
</feature>
<dbReference type="InterPro" id="IPR036514">
    <property type="entry name" value="SGNH_hydro_sf"/>
</dbReference>
<protein>
    <recommendedName>
        <fullName evidence="3">Sialate O-acetylesterase domain-containing protein</fullName>
    </recommendedName>
</protein>
<dbReference type="AlphaFoldDB" id="A0AAD1T6V1"/>
<dbReference type="GO" id="GO:0001681">
    <property type="term" value="F:sialate O-acetylesterase activity"/>
    <property type="evidence" value="ECO:0007669"/>
    <property type="project" value="InterPro"/>
</dbReference>
<dbReference type="SUPFAM" id="SSF52266">
    <property type="entry name" value="SGNH hydrolase"/>
    <property type="match status" value="1"/>
</dbReference>